<keyword evidence="1" id="KW-0813">Transport</keyword>
<keyword evidence="1" id="KW-0997">Cell inner membrane</keyword>
<feature type="transmembrane region" description="Helical" evidence="1">
    <location>
        <begin position="139"/>
        <end position="159"/>
    </location>
</feature>
<dbReference type="EMBL" id="JBHRSV010000002">
    <property type="protein sequence ID" value="MFC2925295.1"/>
    <property type="molecule type" value="Genomic_DNA"/>
</dbReference>
<feature type="transmembrane region" description="Helical" evidence="1">
    <location>
        <begin position="20"/>
        <end position="41"/>
    </location>
</feature>
<keyword evidence="1" id="KW-0812">Transmembrane</keyword>
<dbReference type="PANTHER" id="PTHR34300:SF2">
    <property type="entry name" value="QUEUOSINE PRECURSOR TRANSPORTER-RELATED"/>
    <property type="match status" value="1"/>
</dbReference>
<evidence type="ECO:0000313" key="3">
    <source>
        <dbReference type="Proteomes" id="UP001595379"/>
    </source>
</evidence>
<feature type="transmembrane region" description="Helical" evidence="1">
    <location>
        <begin position="47"/>
        <end position="73"/>
    </location>
</feature>
<dbReference type="HAMAP" id="MF_02088">
    <property type="entry name" value="Q_prec_transport"/>
    <property type="match status" value="1"/>
</dbReference>
<feature type="transmembrane region" description="Helical" evidence="1">
    <location>
        <begin position="85"/>
        <end position="106"/>
    </location>
</feature>
<feature type="transmembrane region" description="Helical" evidence="1">
    <location>
        <begin position="179"/>
        <end position="204"/>
    </location>
</feature>
<sequence>MSERPSNADLPVLPEPGRAAFVFIFCVSLFIACLISAAVLAVKPIAFNLFGFGLLVPVGTFAFALTFTATDVISEVWGRKMATHVVISGLIIRLVVFGLFAMGLTIETWVPWVGPADYWTAENEAAFEFVLASSNRTNIAGMAAFGLSALTDVFIYHYLRERDRGKNRLWWRNNVSTIIAQIVNSVIFITVAFGGVVSLAALFSLILGQVAFKILTAGLDTPLVYILRNFATGRKLLDFRG</sequence>
<proteinExistence type="inferred from homology"/>
<dbReference type="RefSeq" id="WP_343165077.1">
    <property type="nucleotide sequence ID" value="NZ_JBHRSV010000002.1"/>
</dbReference>
<accession>A0ABV6ZV05</accession>
<feature type="transmembrane region" description="Helical" evidence="1">
    <location>
        <begin position="210"/>
        <end position="227"/>
    </location>
</feature>
<comment type="function">
    <text evidence="1">Involved in the import of queuosine (Q) precursors, required for Q precursor salvage.</text>
</comment>
<evidence type="ECO:0000313" key="2">
    <source>
        <dbReference type="EMBL" id="MFC2925295.1"/>
    </source>
</evidence>
<reference evidence="3" key="1">
    <citation type="journal article" date="2019" name="Int. J. Syst. Evol. Microbiol.">
        <title>The Global Catalogue of Microorganisms (GCM) 10K type strain sequencing project: providing services to taxonomists for standard genome sequencing and annotation.</title>
        <authorList>
            <consortium name="The Broad Institute Genomics Platform"/>
            <consortium name="The Broad Institute Genome Sequencing Center for Infectious Disease"/>
            <person name="Wu L."/>
            <person name="Ma J."/>
        </authorList>
    </citation>
    <scope>NUCLEOTIDE SEQUENCE [LARGE SCALE GENOMIC DNA]</scope>
    <source>
        <strain evidence="3">KCTC 52487</strain>
    </source>
</reference>
<dbReference type="InterPro" id="IPR003744">
    <property type="entry name" value="YhhQ"/>
</dbReference>
<organism evidence="2 3">
    <name type="scientific">Hyphobacterium vulgare</name>
    <dbReference type="NCBI Taxonomy" id="1736751"/>
    <lineage>
        <taxon>Bacteria</taxon>
        <taxon>Pseudomonadati</taxon>
        <taxon>Pseudomonadota</taxon>
        <taxon>Alphaproteobacteria</taxon>
        <taxon>Maricaulales</taxon>
        <taxon>Maricaulaceae</taxon>
        <taxon>Hyphobacterium</taxon>
    </lineage>
</organism>
<dbReference type="PANTHER" id="PTHR34300">
    <property type="entry name" value="QUEUOSINE PRECURSOR TRANSPORTER-RELATED"/>
    <property type="match status" value="1"/>
</dbReference>
<keyword evidence="1" id="KW-1133">Transmembrane helix</keyword>
<comment type="caution">
    <text evidence="2">The sequence shown here is derived from an EMBL/GenBank/DDBJ whole genome shotgun (WGS) entry which is preliminary data.</text>
</comment>
<dbReference type="PROSITE" id="PS51257">
    <property type="entry name" value="PROKAR_LIPOPROTEIN"/>
    <property type="match status" value="1"/>
</dbReference>
<protein>
    <recommendedName>
        <fullName evidence="1">Probable queuosine precursor transporter</fullName>
        <shortName evidence="1">Q precursor transporter</shortName>
    </recommendedName>
</protein>
<dbReference type="Pfam" id="PF02592">
    <property type="entry name" value="Vut_1"/>
    <property type="match status" value="1"/>
</dbReference>
<keyword evidence="3" id="KW-1185">Reference proteome</keyword>
<name>A0ABV6ZV05_9PROT</name>
<comment type="subcellular location">
    <subcellularLocation>
        <location evidence="1">Cell inner membrane</location>
        <topology evidence="1">Multi-pass membrane protein</topology>
    </subcellularLocation>
</comment>
<gene>
    <name evidence="2" type="ORF">ACFOOR_04170</name>
</gene>
<keyword evidence="1" id="KW-1003">Cell membrane</keyword>
<dbReference type="Proteomes" id="UP001595379">
    <property type="component" value="Unassembled WGS sequence"/>
</dbReference>
<comment type="similarity">
    <text evidence="1">Belongs to the vitamin uptake transporter (VUT/ECF) (TC 2.A.88) family. Q precursor transporter subfamily.</text>
</comment>
<dbReference type="NCBIfam" id="TIGR00697">
    <property type="entry name" value="queuosine precursor transporter"/>
    <property type="match status" value="1"/>
</dbReference>
<evidence type="ECO:0000256" key="1">
    <source>
        <dbReference type="HAMAP-Rule" id="MF_02088"/>
    </source>
</evidence>
<keyword evidence="1" id="KW-0472">Membrane</keyword>